<evidence type="ECO:0000313" key="2">
    <source>
        <dbReference type="EMBL" id="BAD87714.1"/>
    </source>
</evidence>
<evidence type="ECO:0000313" key="3">
    <source>
        <dbReference type="Proteomes" id="UP000000763"/>
    </source>
</evidence>
<gene>
    <name evidence="1" type="ORF">OJ1029_F04.30</name>
    <name evidence="2" type="ORF">OSJNBa0086A10.1</name>
</gene>
<reference evidence="3" key="3">
    <citation type="journal article" date="2008" name="Nucleic Acids Res.">
        <title>The rice annotation project database (RAP-DB): 2008 update.</title>
        <authorList>
            <consortium name="The rice annotation project (RAP)"/>
        </authorList>
    </citation>
    <scope>GENOME REANNOTATION</scope>
    <source>
        <strain evidence="3">cv. Nipponbare</strain>
    </source>
</reference>
<sequence>MPPRPLCPPPSLLLLLLTDERSRTQNKLPLVLILAHSTTPWMDGTGERRGRLSYSHCSRAGRGIAMGVGRTSSYVGVVPGVGRSWAGWQSTRRFWKGPTLLFEEEKKATKPRRGNGRGEGERDVAVNRMRKAVTPRGSVRRYLMELEFTLG</sequence>
<organism evidence="1">
    <name type="scientific">Oryza sativa subsp. japonica</name>
    <name type="common">Rice</name>
    <dbReference type="NCBI Taxonomy" id="39947"/>
    <lineage>
        <taxon>Eukaryota</taxon>
        <taxon>Viridiplantae</taxon>
        <taxon>Streptophyta</taxon>
        <taxon>Embryophyta</taxon>
        <taxon>Tracheophyta</taxon>
        <taxon>Spermatophyta</taxon>
        <taxon>Magnoliopsida</taxon>
        <taxon>Liliopsida</taxon>
        <taxon>Poales</taxon>
        <taxon>Poaceae</taxon>
        <taxon>BOP clade</taxon>
        <taxon>Oryzoideae</taxon>
        <taxon>Oryzeae</taxon>
        <taxon>Oryzinae</taxon>
        <taxon>Oryza</taxon>
        <taxon>Oryza sativa</taxon>
    </lineage>
</organism>
<accession>Q5JLE3</accession>
<name>Q5JLE3_ORYSJ</name>
<protein>
    <submittedName>
        <fullName evidence="1">Uncharacterized protein</fullName>
    </submittedName>
</protein>
<proteinExistence type="predicted"/>
<dbReference type="Proteomes" id="UP000000763">
    <property type="component" value="Chromosome 1"/>
</dbReference>
<dbReference type="EMBL" id="AP003449">
    <property type="protein sequence ID" value="BAD87714.1"/>
    <property type="molecule type" value="Genomic_DNA"/>
</dbReference>
<dbReference type="Proteomes" id="UP000817658">
    <property type="component" value="Chromosome 1"/>
</dbReference>
<reference evidence="3" key="2">
    <citation type="journal article" date="2005" name="Nature">
        <title>The map-based sequence of the rice genome.</title>
        <authorList>
            <consortium name="International rice genome sequencing project (IRGSP)"/>
            <person name="Matsumoto T."/>
            <person name="Wu J."/>
            <person name="Kanamori H."/>
            <person name="Katayose Y."/>
            <person name="Fujisawa M."/>
            <person name="Namiki N."/>
            <person name="Mizuno H."/>
            <person name="Yamamoto K."/>
            <person name="Antonio B.A."/>
            <person name="Baba T."/>
            <person name="Sakata K."/>
            <person name="Nagamura Y."/>
            <person name="Aoki H."/>
            <person name="Arikawa K."/>
            <person name="Arita K."/>
            <person name="Bito T."/>
            <person name="Chiden Y."/>
            <person name="Fujitsuka N."/>
            <person name="Fukunaka R."/>
            <person name="Hamada M."/>
            <person name="Harada C."/>
            <person name="Hayashi A."/>
            <person name="Hijishita S."/>
            <person name="Honda M."/>
            <person name="Hosokawa S."/>
            <person name="Ichikawa Y."/>
            <person name="Idonuma A."/>
            <person name="Iijima M."/>
            <person name="Ikeda M."/>
            <person name="Ikeno M."/>
            <person name="Ito K."/>
            <person name="Ito S."/>
            <person name="Ito T."/>
            <person name="Ito Y."/>
            <person name="Ito Y."/>
            <person name="Iwabuchi A."/>
            <person name="Kamiya K."/>
            <person name="Karasawa W."/>
            <person name="Kurita K."/>
            <person name="Katagiri S."/>
            <person name="Kikuta A."/>
            <person name="Kobayashi H."/>
            <person name="Kobayashi N."/>
            <person name="Machita K."/>
            <person name="Maehara T."/>
            <person name="Masukawa M."/>
            <person name="Mizubayashi T."/>
            <person name="Mukai Y."/>
            <person name="Nagasaki H."/>
            <person name="Nagata Y."/>
            <person name="Naito S."/>
            <person name="Nakashima M."/>
            <person name="Nakama Y."/>
            <person name="Nakamichi Y."/>
            <person name="Nakamura M."/>
            <person name="Meguro A."/>
            <person name="Negishi M."/>
            <person name="Ohta I."/>
            <person name="Ohta T."/>
            <person name="Okamoto M."/>
            <person name="Ono N."/>
            <person name="Saji S."/>
            <person name="Sakaguchi M."/>
            <person name="Sakai K."/>
            <person name="Shibata M."/>
            <person name="Shimokawa T."/>
            <person name="Song J."/>
            <person name="Takazaki Y."/>
            <person name="Terasawa K."/>
            <person name="Tsugane M."/>
            <person name="Tsuji K."/>
            <person name="Ueda S."/>
            <person name="Waki K."/>
            <person name="Yamagata H."/>
            <person name="Yamamoto M."/>
            <person name="Yamamoto S."/>
            <person name="Yamane H."/>
            <person name="Yoshiki S."/>
            <person name="Yoshihara R."/>
            <person name="Yukawa K."/>
            <person name="Zhong H."/>
            <person name="Yano M."/>
            <person name="Yuan Q."/>
            <person name="Ouyang S."/>
            <person name="Liu J."/>
            <person name="Jones K.M."/>
            <person name="Gansberger K."/>
            <person name="Moffat K."/>
            <person name="Hill J."/>
            <person name="Bera J."/>
            <person name="Fadrosh D."/>
            <person name="Jin S."/>
            <person name="Johri S."/>
            <person name="Kim M."/>
            <person name="Overton L."/>
            <person name="Reardon M."/>
            <person name="Tsitrin T."/>
            <person name="Vuong H."/>
            <person name="Weaver B."/>
            <person name="Ciecko A."/>
            <person name="Tallon L."/>
            <person name="Jackson J."/>
            <person name="Pai G."/>
            <person name="Aken S.V."/>
            <person name="Utterback T."/>
            <person name="Reidmuller S."/>
            <person name="Feldblyum T."/>
            <person name="Hsiao J."/>
            <person name="Zismann V."/>
            <person name="Iobst S."/>
            <person name="de Vazeille A.R."/>
            <person name="Buell C.R."/>
            <person name="Ying K."/>
            <person name="Li Y."/>
            <person name="Lu T."/>
            <person name="Huang Y."/>
            <person name="Zhao Q."/>
            <person name="Feng Q."/>
            <person name="Zhang L."/>
            <person name="Zhu J."/>
            <person name="Weng Q."/>
            <person name="Mu J."/>
            <person name="Lu Y."/>
            <person name="Fan D."/>
            <person name="Liu Y."/>
            <person name="Guan J."/>
            <person name="Zhang Y."/>
            <person name="Yu S."/>
            <person name="Liu X."/>
            <person name="Zhang Y."/>
            <person name="Hong G."/>
            <person name="Han B."/>
            <person name="Choisne N."/>
            <person name="Demange N."/>
            <person name="Orjeda G."/>
            <person name="Samain S."/>
            <person name="Cattolico L."/>
            <person name="Pelletier E."/>
            <person name="Couloux A."/>
            <person name="Segurens B."/>
            <person name="Wincker P."/>
            <person name="D'Hont A."/>
            <person name="Scarpelli C."/>
            <person name="Weissenbach J."/>
            <person name="Salanoubat M."/>
            <person name="Quetier F."/>
            <person name="Yu Y."/>
            <person name="Kim H.R."/>
            <person name="Rambo T."/>
            <person name="Currie J."/>
            <person name="Collura K."/>
            <person name="Luo M."/>
            <person name="Yang T."/>
            <person name="Ammiraju J.S.S."/>
            <person name="Engler F."/>
            <person name="Soderlund C."/>
            <person name="Wing R.A."/>
            <person name="Palmer L.E."/>
            <person name="de la Bastide M."/>
            <person name="Spiegel L."/>
            <person name="Nascimento L."/>
            <person name="Zutavern T."/>
            <person name="O'Shaughnessy A."/>
            <person name="Dike S."/>
            <person name="Dedhia N."/>
            <person name="Preston R."/>
            <person name="Balija V."/>
            <person name="McCombie W.R."/>
            <person name="Chow T."/>
            <person name="Chen H."/>
            <person name="Chung M."/>
            <person name="Chen C."/>
            <person name="Shaw J."/>
            <person name="Wu H."/>
            <person name="Hsiao K."/>
            <person name="Chao Y."/>
            <person name="Chu M."/>
            <person name="Cheng C."/>
            <person name="Hour A."/>
            <person name="Lee P."/>
            <person name="Lin S."/>
            <person name="Lin Y."/>
            <person name="Liou J."/>
            <person name="Liu S."/>
            <person name="Hsing Y."/>
            <person name="Raghuvanshi S."/>
            <person name="Mohanty A."/>
            <person name="Bharti A.K."/>
            <person name="Gaur A."/>
            <person name="Gupta V."/>
            <person name="Kumar D."/>
            <person name="Ravi V."/>
            <person name="Vij S."/>
            <person name="Kapur A."/>
            <person name="Khurana P."/>
            <person name="Khurana P."/>
            <person name="Khurana J.P."/>
            <person name="Tyagi A.K."/>
            <person name="Gaikwad K."/>
            <person name="Singh A."/>
            <person name="Dalal V."/>
            <person name="Srivastava S."/>
            <person name="Dixit A."/>
            <person name="Pal A.K."/>
            <person name="Ghazi I.A."/>
            <person name="Yadav M."/>
            <person name="Pandit A."/>
            <person name="Bhargava A."/>
            <person name="Sureshbabu K."/>
            <person name="Batra K."/>
            <person name="Sharma T.R."/>
            <person name="Mohapatra T."/>
            <person name="Singh N.K."/>
            <person name="Messing J."/>
            <person name="Nelson A.B."/>
            <person name="Fuks G."/>
            <person name="Kavchok S."/>
            <person name="Keizer G."/>
            <person name="Linton E."/>
            <person name="Llaca V."/>
            <person name="Song R."/>
            <person name="Tanyolac B."/>
            <person name="Young S."/>
            <person name="Ho-Il K."/>
            <person name="Hahn J.H."/>
            <person name="Sangsakoo G."/>
            <person name="Vanavichit A."/>
            <person name="de Mattos Luiz.A.T."/>
            <person name="Zimmer P.D."/>
            <person name="Malone G."/>
            <person name="Dellagostin O."/>
            <person name="de Oliveira A.C."/>
            <person name="Bevan M."/>
            <person name="Bancroft I."/>
            <person name="Minx P."/>
            <person name="Cordum H."/>
            <person name="Wilson R."/>
            <person name="Cheng Z."/>
            <person name="Jin W."/>
            <person name="Jiang J."/>
            <person name="Leong S.A."/>
            <person name="Iwama H."/>
            <person name="Gojobori T."/>
            <person name="Itoh T."/>
            <person name="Niimura Y."/>
            <person name="Fujii Y."/>
            <person name="Habara T."/>
            <person name="Sakai H."/>
            <person name="Sato Y."/>
            <person name="Wilson G."/>
            <person name="Kumar K."/>
            <person name="McCouch S."/>
            <person name="Juretic N."/>
            <person name="Hoen D."/>
            <person name="Wright S."/>
            <person name="Bruskiewich R."/>
            <person name="Bureau T."/>
            <person name="Miyao A."/>
            <person name="Hirochika H."/>
            <person name="Nishikawa T."/>
            <person name="Kadowaki K."/>
            <person name="Sugiura M."/>
            <person name="Burr B."/>
            <person name="Sasaki T."/>
        </authorList>
    </citation>
    <scope>NUCLEOTIDE SEQUENCE [LARGE SCALE GENOMIC DNA]</scope>
    <source>
        <strain evidence="3">cv. Nipponbare</strain>
    </source>
</reference>
<dbReference type="EMBL" id="AP003445">
    <property type="protein sequence ID" value="BAD87680.1"/>
    <property type="molecule type" value="Genomic_DNA"/>
</dbReference>
<reference evidence="1" key="1">
    <citation type="journal article" date="2002" name="Nature">
        <title>The genome sequence and structure of rice chromosome 1.</title>
        <authorList>
            <person name="Sasaki T."/>
            <person name="Matsumoto T."/>
            <person name="Yamamoto K."/>
            <person name="Sakata K."/>
            <person name="Baba T."/>
            <person name="Katayose Y."/>
            <person name="Wu J."/>
            <person name="Niimura Y."/>
            <person name="Cheng Z."/>
            <person name="Nagamura Y."/>
            <person name="Antonio B.A."/>
            <person name="Kanamori H."/>
            <person name="Hosokawa S."/>
            <person name="Masukawa M."/>
            <person name="Arikawa K."/>
            <person name="Chiden Y."/>
            <person name="Hayashi M."/>
            <person name="Okamoto M."/>
            <person name="Ando T."/>
            <person name="Aoki H."/>
            <person name="Arita K."/>
            <person name="Hamada M."/>
            <person name="Harada C."/>
            <person name="Hijishita S."/>
            <person name="Honda M."/>
            <person name="Ichikawa Y."/>
            <person name="Idonuma A."/>
            <person name="Iijima M."/>
            <person name="Ikeda M."/>
            <person name="Ikeno M."/>
            <person name="Itoh S."/>
            <person name="Itoh T."/>
            <person name="Itoh Y."/>
            <person name="Itoh Y."/>
            <person name="Iwabuchi A."/>
            <person name="Kamiya K."/>
            <person name="Karasawa W."/>
            <person name="Katagiri S."/>
            <person name="Kikuta A."/>
            <person name="Kobayashi N."/>
            <person name="Kono I."/>
            <person name="Machita K."/>
            <person name="Maehara T."/>
            <person name="Mizuno H."/>
            <person name="Mizubayashi T."/>
            <person name="Mukai Y."/>
            <person name="Nagasaki H."/>
            <person name="Nakashima M."/>
            <person name="Nakama Y."/>
            <person name="Nakamichi Y."/>
            <person name="Nakamura M."/>
            <person name="Namiki N."/>
            <person name="Negishi M."/>
            <person name="Ohta I."/>
            <person name="Ono N."/>
            <person name="Saji S."/>
            <person name="Sakai K."/>
            <person name="Shibata M."/>
            <person name="Shimokawa T."/>
            <person name="Shomura A."/>
            <person name="Song J."/>
            <person name="Takazaki Y."/>
            <person name="Terasawa K."/>
            <person name="Tsuji K."/>
            <person name="Waki K."/>
            <person name="Yamagata H."/>
            <person name="Yamane H."/>
            <person name="Yoshiki S."/>
            <person name="Yoshihara R."/>
            <person name="Yukawa K."/>
            <person name="Zhong H."/>
            <person name="Iwama H."/>
            <person name="Endo T."/>
            <person name="Ito H."/>
            <person name="Hahn J.H."/>
            <person name="Kim H.I."/>
            <person name="Eun M.Y."/>
            <person name="Yano M."/>
            <person name="Jiang J."/>
            <person name="Gojobori T."/>
        </authorList>
    </citation>
    <scope>NUCLEOTIDE SEQUENCE</scope>
</reference>
<evidence type="ECO:0000313" key="1">
    <source>
        <dbReference type="EMBL" id="BAD87680.1"/>
    </source>
</evidence>
<accession>Q5JLH7</accession>
<dbReference type="AlphaFoldDB" id="Q5JLE3"/>